<dbReference type="Pfam" id="PF25994">
    <property type="entry name" value="HH_AprE"/>
    <property type="match status" value="1"/>
</dbReference>
<feature type="region of interest" description="Disordered" evidence="3">
    <location>
        <begin position="498"/>
        <end position="558"/>
    </location>
</feature>
<dbReference type="InterPro" id="IPR049712">
    <property type="entry name" value="Poly_export"/>
</dbReference>
<dbReference type="KEGG" id="poz:I0K15_10200"/>
<keyword evidence="8" id="KW-1185">Reference proteome</keyword>
<evidence type="ECO:0000313" key="8">
    <source>
        <dbReference type="Proteomes" id="UP000594800"/>
    </source>
</evidence>
<sequence>MKCAVSTLAIMTGALPAAAQATLQPGDVLSMQVIGLPELAVQAPIGSDGRARLPLVGPVDADGETIESLESSVRAAMENEVYRRYDATGTVYFIALAPEDVFLTVAEWRPVFVQGDVARSGAIPYRAGKTVRMIMAESGGLLPGGILNGDPRALERLPDLQAANRRLSLQMAQAEAIALRIEAELSGEQAMPPVPVPSGADATDVQAIRDLESRRLEFSRENDEAARAFLEAAIRQAEHRIRVLEQQVGAQREQVEADAEEAARLQSLLDQGLTQAGRLVDFRRAQLASSTRVLQTESELARVALDRTRLLDELSRLDTVRDGALLAELSETRANLREIGISLQATQEEMASLGVIATPSSEPPETVITLFRDGEEMPDVTLDSEVLPGDVVEIRSVMPEPTLVGAAPDEAAQTGDAVLSAQPTPLERLNTPIPTGPDDGETAAAPVESTQEPAATPVEVVEEPAATPVEVVEEPAPTPVDIVEEDATAPAPVEIVEDEPAPAPVEQQAAGEETEPRVAEEQPADGDGLISEPGLDTPLDVLPASANEDDRASDATEYGDVIVGARANILTPLPVRVSPRPEPRPDNL</sequence>
<dbReference type="Proteomes" id="UP000594800">
    <property type="component" value="Chromosome"/>
</dbReference>
<dbReference type="PANTHER" id="PTHR33619">
    <property type="entry name" value="POLYSACCHARIDE EXPORT PROTEIN GFCE-RELATED"/>
    <property type="match status" value="1"/>
</dbReference>
<reference evidence="7" key="1">
    <citation type="submission" date="2020-11" db="EMBL/GenBank/DDBJ databases">
        <title>Description of Pontivivens ytuae sp. nov. isolated from deep sea sediment of Mariana Trench.</title>
        <authorList>
            <person name="Wang Z."/>
            <person name="Sun Q.-L."/>
            <person name="Xu X.-D."/>
            <person name="Tang Y.-Z."/>
            <person name="Zhang J."/>
        </authorList>
    </citation>
    <scope>NUCLEOTIDE SEQUENCE [LARGE SCALE GENOMIC DNA]</scope>
    <source>
        <strain evidence="7">MT2928</strain>
    </source>
</reference>
<feature type="signal peptide" evidence="4">
    <location>
        <begin position="1"/>
        <end position="19"/>
    </location>
</feature>
<evidence type="ECO:0000256" key="3">
    <source>
        <dbReference type="SAM" id="MobiDB-lite"/>
    </source>
</evidence>
<organism evidence="7 8">
    <name type="scientific">Pontivivens ytuae</name>
    <dbReference type="NCBI Taxonomy" id="2789856"/>
    <lineage>
        <taxon>Bacteria</taxon>
        <taxon>Pseudomonadati</taxon>
        <taxon>Pseudomonadota</taxon>
        <taxon>Alphaproteobacteria</taxon>
        <taxon>Rhodobacterales</taxon>
        <taxon>Paracoccaceae</taxon>
        <taxon>Pontivivens</taxon>
    </lineage>
</organism>
<keyword evidence="2" id="KW-0175">Coiled coil</keyword>
<proteinExistence type="predicted"/>
<name>A0A7S9LVU9_9RHOB</name>
<evidence type="ECO:0000259" key="5">
    <source>
        <dbReference type="Pfam" id="PF02563"/>
    </source>
</evidence>
<evidence type="ECO:0000259" key="6">
    <source>
        <dbReference type="Pfam" id="PF25994"/>
    </source>
</evidence>
<dbReference type="EMBL" id="CP064942">
    <property type="protein sequence ID" value="QPH56059.1"/>
    <property type="molecule type" value="Genomic_DNA"/>
</dbReference>
<dbReference type="PANTHER" id="PTHR33619:SF3">
    <property type="entry name" value="POLYSACCHARIDE EXPORT PROTEIN GFCE-RELATED"/>
    <property type="match status" value="1"/>
</dbReference>
<feature type="region of interest" description="Disordered" evidence="3">
    <location>
        <begin position="569"/>
        <end position="588"/>
    </location>
</feature>
<feature type="chain" id="PRO_5032959288" evidence="4">
    <location>
        <begin position="20"/>
        <end position="588"/>
    </location>
</feature>
<dbReference type="AlphaFoldDB" id="A0A7S9LVU9"/>
<gene>
    <name evidence="7" type="ORF">I0K15_10200</name>
</gene>
<dbReference type="Pfam" id="PF02563">
    <property type="entry name" value="Poly_export"/>
    <property type="match status" value="1"/>
</dbReference>
<dbReference type="InterPro" id="IPR003715">
    <property type="entry name" value="Poly_export_N"/>
</dbReference>
<accession>A0A7S9LVU9</accession>
<protein>
    <submittedName>
        <fullName evidence="7">Polysaccharide biosynthesis/export family protein</fullName>
    </submittedName>
</protein>
<evidence type="ECO:0000256" key="1">
    <source>
        <dbReference type="ARBA" id="ARBA00022729"/>
    </source>
</evidence>
<evidence type="ECO:0000313" key="7">
    <source>
        <dbReference type="EMBL" id="QPH56059.1"/>
    </source>
</evidence>
<evidence type="ECO:0000256" key="4">
    <source>
        <dbReference type="SAM" id="SignalP"/>
    </source>
</evidence>
<feature type="region of interest" description="Disordered" evidence="3">
    <location>
        <begin position="421"/>
        <end position="481"/>
    </location>
</feature>
<dbReference type="GO" id="GO:0015159">
    <property type="term" value="F:polysaccharide transmembrane transporter activity"/>
    <property type="evidence" value="ECO:0007669"/>
    <property type="project" value="InterPro"/>
</dbReference>
<feature type="compositionally biased region" description="Low complexity" evidence="3">
    <location>
        <begin position="452"/>
        <end position="470"/>
    </location>
</feature>
<feature type="domain" description="Polysaccharide export protein N-terminal" evidence="5">
    <location>
        <begin position="17"/>
        <end position="84"/>
    </location>
</feature>
<feature type="compositionally biased region" description="Basic and acidic residues" evidence="3">
    <location>
        <begin position="579"/>
        <end position="588"/>
    </location>
</feature>
<keyword evidence="1 4" id="KW-0732">Signal</keyword>
<evidence type="ECO:0000256" key="2">
    <source>
        <dbReference type="SAM" id="Coils"/>
    </source>
</evidence>
<feature type="domain" description="AprE-like long alpha-helical hairpin" evidence="6">
    <location>
        <begin position="161"/>
        <end position="348"/>
    </location>
</feature>
<dbReference type="InterPro" id="IPR058781">
    <property type="entry name" value="HH_AprE-like"/>
</dbReference>
<feature type="coiled-coil region" evidence="2">
    <location>
        <begin position="208"/>
        <end position="254"/>
    </location>
</feature>